<dbReference type="FunFam" id="1.20.1260.60:FF:000002">
    <property type="entry name" value="Vacuolar protein sorting-associated protein IST1"/>
    <property type="match status" value="1"/>
</dbReference>
<dbReference type="Pfam" id="PF03398">
    <property type="entry name" value="Ist1"/>
    <property type="match status" value="1"/>
</dbReference>
<feature type="region of interest" description="Disordered" evidence="2">
    <location>
        <begin position="317"/>
        <end position="478"/>
    </location>
</feature>
<feature type="compositionally biased region" description="Basic and acidic residues" evidence="2">
    <location>
        <begin position="390"/>
        <end position="425"/>
    </location>
</feature>
<dbReference type="OrthoDB" id="29853at2759"/>
<feature type="compositionally biased region" description="Basic and acidic residues" evidence="2">
    <location>
        <begin position="252"/>
        <end position="269"/>
    </location>
</feature>
<evidence type="ECO:0000256" key="2">
    <source>
        <dbReference type="SAM" id="MobiDB-lite"/>
    </source>
</evidence>
<dbReference type="Proteomes" id="UP000275267">
    <property type="component" value="Unassembled WGS sequence"/>
</dbReference>
<reference evidence="4" key="1">
    <citation type="journal article" date="2019" name="Nat. Commun.">
        <title>The genome of broomcorn millet.</title>
        <authorList>
            <person name="Zou C."/>
            <person name="Miki D."/>
            <person name="Li D."/>
            <person name="Tang Q."/>
            <person name="Xiao L."/>
            <person name="Rajput S."/>
            <person name="Deng P."/>
            <person name="Jia W."/>
            <person name="Huang R."/>
            <person name="Zhang M."/>
            <person name="Sun Y."/>
            <person name="Hu J."/>
            <person name="Fu X."/>
            <person name="Schnable P.S."/>
            <person name="Li F."/>
            <person name="Zhang H."/>
            <person name="Feng B."/>
            <person name="Zhu X."/>
            <person name="Liu R."/>
            <person name="Schnable J.C."/>
            <person name="Zhu J.-K."/>
            <person name="Zhang H."/>
        </authorList>
    </citation>
    <scope>NUCLEOTIDE SEQUENCE [LARGE SCALE GENOMIC DNA]</scope>
</reference>
<dbReference type="PANTHER" id="PTHR12161">
    <property type="entry name" value="IST1 FAMILY MEMBER"/>
    <property type="match status" value="1"/>
</dbReference>
<dbReference type="Gene3D" id="1.20.1260.60">
    <property type="entry name" value="Vacuolar protein sorting-associated protein Ist1"/>
    <property type="match status" value="1"/>
</dbReference>
<gene>
    <name evidence="3" type="ORF">C2845_PM11G14890</name>
</gene>
<name>A0A3L6RR02_PANMI</name>
<feature type="compositionally biased region" description="Basic and acidic residues" evidence="2">
    <location>
        <begin position="276"/>
        <end position="296"/>
    </location>
</feature>
<dbReference type="InterPro" id="IPR042277">
    <property type="entry name" value="IST1-like"/>
</dbReference>
<accession>A0A3L6RR02</accession>
<dbReference type="InterPro" id="IPR005061">
    <property type="entry name" value="Ist1"/>
</dbReference>
<keyword evidence="4" id="KW-1185">Reference proteome</keyword>
<feature type="region of interest" description="Disordered" evidence="2">
    <location>
        <begin position="187"/>
        <end position="296"/>
    </location>
</feature>
<protein>
    <recommendedName>
        <fullName evidence="5">IST1-like protein</fullName>
    </recommendedName>
</protein>
<comment type="similarity">
    <text evidence="1">Belongs to the IST1 family.</text>
</comment>
<feature type="compositionally biased region" description="Basic and acidic residues" evidence="2">
    <location>
        <begin position="187"/>
        <end position="220"/>
    </location>
</feature>
<evidence type="ECO:0000313" key="3">
    <source>
        <dbReference type="EMBL" id="RLN08231.1"/>
    </source>
</evidence>
<evidence type="ECO:0000313" key="4">
    <source>
        <dbReference type="Proteomes" id="UP000275267"/>
    </source>
</evidence>
<feature type="compositionally biased region" description="Basic residues" evidence="2">
    <location>
        <begin position="337"/>
        <end position="346"/>
    </location>
</feature>
<sequence length="510" mass="58392">MFDSLLNSKFYNKCKHAIKCTRTRLDLLRRKKQAMVKFLKKDVADLLFNGLESHAFARMEGLIVEMNQASCYDMIEQYCEYIVKQLNNMQKESECPQEALEAVSTLIFSAARFPDLPELCDLRHIFTERYGSSVEPFVNSEFVQKLQNKSFTSEEKLHVMKSIAEEFSVPFDSKALEWKITCGPQNKHDLPKKSSVKQEVEASARNGHKVDRHAVNERKSNPVPEDYGQKQEMKAKPKDIHVIPDGIGQLGEKSRKNYSDKPSEKRHMDNSLPPLDVKERNGQKEMKKYEKKDDHLRRELRNAEELDLNGLKKLDEVMGGNDDINNARPFHRIPSERRKHRSRRHGSTSGSDYNGVVDDHESDEDEANTAIDFGNLLPRAPSSHRKHRSRSADPRKGGRDDEERMMDKLLMHYSKKGLDREERKERVKSRIPRPRADRPADGAAELSNKEGVSANRPERALSLPSESASPKAKPKAPVRCMSMQPEISRGNVHPPDFDELAARISALRNA</sequence>
<organism evidence="3 4">
    <name type="scientific">Panicum miliaceum</name>
    <name type="common">Proso millet</name>
    <name type="synonym">Broomcorn millet</name>
    <dbReference type="NCBI Taxonomy" id="4540"/>
    <lineage>
        <taxon>Eukaryota</taxon>
        <taxon>Viridiplantae</taxon>
        <taxon>Streptophyta</taxon>
        <taxon>Embryophyta</taxon>
        <taxon>Tracheophyta</taxon>
        <taxon>Spermatophyta</taxon>
        <taxon>Magnoliopsida</taxon>
        <taxon>Liliopsida</taxon>
        <taxon>Poales</taxon>
        <taxon>Poaceae</taxon>
        <taxon>PACMAD clade</taxon>
        <taxon>Panicoideae</taxon>
        <taxon>Panicodae</taxon>
        <taxon>Paniceae</taxon>
        <taxon>Panicinae</taxon>
        <taxon>Panicum</taxon>
        <taxon>Panicum sect. Panicum</taxon>
    </lineage>
</organism>
<dbReference type="PANTHER" id="PTHR12161:SF14">
    <property type="entry name" value="REGULATOR OF VPS4 ACTIVITY IN THE MVB PATHWAY PROTEIN"/>
    <property type="match status" value="1"/>
</dbReference>
<dbReference type="GO" id="GO:0015031">
    <property type="term" value="P:protein transport"/>
    <property type="evidence" value="ECO:0007669"/>
    <property type="project" value="InterPro"/>
</dbReference>
<evidence type="ECO:0008006" key="5">
    <source>
        <dbReference type="Google" id="ProtNLM"/>
    </source>
</evidence>
<dbReference type="STRING" id="4540.A0A3L6RR02"/>
<feature type="compositionally biased region" description="Basic and acidic residues" evidence="2">
    <location>
        <begin position="227"/>
        <end position="242"/>
    </location>
</feature>
<comment type="caution">
    <text evidence="3">The sequence shown here is derived from an EMBL/GenBank/DDBJ whole genome shotgun (WGS) entry which is preliminary data.</text>
</comment>
<evidence type="ECO:0000256" key="1">
    <source>
        <dbReference type="ARBA" id="ARBA00005536"/>
    </source>
</evidence>
<dbReference type="AlphaFoldDB" id="A0A3L6RR02"/>
<dbReference type="EMBL" id="PQIB02000007">
    <property type="protein sequence ID" value="RLN08231.1"/>
    <property type="molecule type" value="Genomic_DNA"/>
</dbReference>
<proteinExistence type="inferred from homology"/>